<name>A0A6V7UWP8_MELEN</name>
<evidence type="ECO:0000313" key="2">
    <source>
        <dbReference type="Proteomes" id="UP000580250"/>
    </source>
</evidence>
<evidence type="ECO:0000313" key="1">
    <source>
        <dbReference type="EMBL" id="CAD2167075.1"/>
    </source>
</evidence>
<dbReference type="InterPro" id="IPR015946">
    <property type="entry name" value="KH_dom-like_a/b"/>
</dbReference>
<dbReference type="OrthoDB" id="418445at2759"/>
<dbReference type="SUPFAM" id="SSF89919">
    <property type="entry name" value="Ribosome-binding factor A, RbfA"/>
    <property type="match status" value="1"/>
</dbReference>
<reference evidence="1 2" key="1">
    <citation type="submission" date="2020-08" db="EMBL/GenBank/DDBJ databases">
        <authorList>
            <person name="Koutsovoulos G."/>
            <person name="Danchin GJ E."/>
        </authorList>
    </citation>
    <scope>NUCLEOTIDE SEQUENCE [LARGE SCALE GENOMIC DNA]</scope>
</reference>
<dbReference type="PANTHER" id="PTHR14725">
    <property type="entry name" value="RIBOSOME-BINDING FACTOR A, MITOCHONDRIAL-RELATED"/>
    <property type="match status" value="1"/>
</dbReference>
<dbReference type="AlphaFoldDB" id="A0A6V7UWP8"/>
<dbReference type="Proteomes" id="UP000580250">
    <property type="component" value="Unassembled WGS sequence"/>
</dbReference>
<dbReference type="EMBL" id="CAJEWN010000123">
    <property type="protein sequence ID" value="CAD2167075.1"/>
    <property type="molecule type" value="Genomic_DNA"/>
</dbReference>
<dbReference type="Gene3D" id="3.30.300.20">
    <property type="match status" value="1"/>
</dbReference>
<comment type="caution">
    <text evidence="1">The sequence shown here is derived from an EMBL/GenBank/DDBJ whole genome shotgun (WGS) entry which is preliminary data.</text>
</comment>
<protein>
    <submittedName>
        <fullName evidence="1">Uncharacterized protein</fullName>
    </submittedName>
</protein>
<dbReference type="InterPro" id="IPR039212">
    <property type="entry name" value="RBFA_mitochondrial"/>
</dbReference>
<dbReference type="PANTHER" id="PTHR14725:SF0">
    <property type="entry name" value="RIBOSOME-BINDING FACTOR A, MITOCHONDRIAL-RELATED"/>
    <property type="match status" value="1"/>
</dbReference>
<gene>
    <name evidence="1" type="ORF">MENT_LOCUS18349</name>
</gene>
<proteinExistence type="predicted"/>
<dbReference type="InterPro" id="IPR023799">
    <property type="entry name" value="RbfA_dom_sf"/>
</dbReference>
<organism evidence="1 2">
    <name type="scientific">Meloidogyne enterolobii</name>
    <name type="common">Root-knot nematode worm</name>
    <name type="synonym">Meloidogyne mayaguensis</name>
    <dbReference type="NCBI Taxonomy" id="390850"/>
    <lineage>
        <taxon>Eukaryota</taxon>
        <taxon>Metazoa</taxon>
        <taxon>Ecdysozoa</taxon>
        <taxon>Nematoda</taxon>
        <taxon>Chromadorea</taxon>
        <taxon>Rhabditida</taxon>
        <taxon>Tylenchina</taxon>
        <taxon>Tylenchomorpha</taxon>
        <taxon>Tylenchoidea</taxon>
        <taxon>Meloidogynidae</taxon>
        <taxon>Meloidogyninae</taxon>
        <taxon>Meloidogyne</taxon>
    </lineage>
</organism>
<accession>A0A6V7UWP8</accession>
<sequence length="259" mass="30951">MFQPFKLQQQLLWGANSKLLPLLSTYLHPLKLFASQVHYRSSGTNRTGGYEIKQTRFHLLRRKMERTFTKTYLQDFGFYSLESTKLVLERFGTKNRFLDPKKREQLTKIYMSVLPSIICEEDGLENVLITKLELPHLMNEIRVFWKCTGDVEKDEETKNLLDEYSEKLRKDISEIVSTFIPQFKFIEDRQHLVLQEMDQLFKHADYGDDYRAFSKIGANLGRDLKIISEEEKEKRKTPPRWLDSWRRKFNKELNGQERK</sequence>